<sequence length="887" mass="97533">MWHVQLSSNPTISKLLEQLNDHIPLEGENCGLEDYVVELHDYDGTDFECLHYQLVRSVLKPDDRVFIRSLDRDDHRRRRVSGRLQISSDGRHLIDGVPFGRPRLRAPMGRPSTYIPPRKRPRLTYSPQDDEDSDQHPGIESSALALSLANQELDEIDDLGDGDLDADYIDYASDDEPGISSNESRVEDESDDESNDESEQDAREQSRVQDESEQDTGEPDDNEEGGGLDQEARDLAVENAVLDGANPPQVQTISLATLDKLTALHTAFPMAPIDLCEKVLAASKDDLKTTYNVLSEGFYPQMSQEAVVAWKPGRGNPDGNSEQSRTLLNSASTQGLTGERPMKKRKLKDQPSFEDTDSDEDEDSLVRKYVLDHAGFPPGTITSGTGLTQMATISASFGTSKINGNSEATTTTLKALADERIDEDDDTSSSGSSSDSTTSSDGSDDTSDEEVSNPDLPNSSSSDSSDDSDSDSNDESSERPRHADNNDHASSSPANRSDGDSDSDSDSGPEEYPTSRNGPTATDKKPSNSDGLDDASDSESTGTDSSSASEEDTDDEFHPKEVDVPNSFMAAQTRSQAHPSSPKLVHIKATPISVPPGAGKESTKRRNARRRAAKLAKKGIHGPNDHNTNPTIAESIATAGEDTHVDEAALFKAKRKALLEAIAAGGIEVGPSGETSLDKSFIETDGIKRKRTEEKDITPQHNNHDGKVETISNSRWDPQQQNFSTSKRNKRGGHSKRAQRNQSQYYENDSRPARKRKQDDSYNLTNSDQDGDNDKEPDNVTSQVTDLDDLPSLPKATSWQPQLSRVTAIVTTVDDNAMVLKVCLAKRDRYLDGNEKRYDFRTGQRIYDKFEAPDLDEDEEADDDHDNIGMDEGYRDVPWIQGFYNNH</sequence>
<reference evidence="1" key="1">
    <citation type="submission" date="2022-11" db="EMBL/GenBank/DDBJ databases">
        <title>Genome Sequence of Nemania bipapillata.</title>
        <authorList>
            <person name="Buettner E."/>
        </authorList>
    </citation>
    <scope>NUCLEOTIDE SEQUENCE</scope>
    <source>
        <strain evidence="1">CP14</strain>
    </source>
</reference>
<keyword evidence="2" id="KW-1185">Reference proteome</keyword>
<organism evidence="1 2">
    <name type="scientific">Nemania bipapillata</name>
    <dbReference type="NCBI Taxonomy" id="110536"/>
    <lineage>
        <taxon>Eukaryota</taxon>
        <taxon>Fungi</taxon>
        <taxon>Dikarya</taxon>
        <taxon>Ascomycota</taxon>
        <taxon>Pezizomycotina</taxon>
        <taxon>Sordariomycetes</taxon>
        <taxon>Xylariomycetidae</taxon>
        <taxon>Xylariales</taxon>
        <taxon>Xylariaceae</taxon>
        <taxon>Nemania</taxon>
    </lineage>
</organism>
<name>A0ACC2I8C8_9PEZI</name>
<protein>
    <submittedName>
        <fullName evidence="1">Uncharacterized protein</fullName>
    </submittedName>
</protein>
<gene>
    <name evidence="1" type="ORF">ONZ43_g5622</name>
</gene>
<comment type="caution">
    <text evidence="1">The sequence shown here is derived from an EMBL/GenBank/DDBJ whole genome shotgun (WGS) entry which is preliminary data.</text>
</comment>
<proteinExistence type="predicted"/>
<dbReference type="Proteomes" id="UP001153334">
    <property type="component" value="Unassembled WGS sequence"/>
</dbReference>
<dbReference type="EMBL" id="JAPESX010001791">
    <property type="protein sequence ID" value="KAJ8111430.1"/>
    <property type="molecule type" value="Genomic_DNA"/>
</dbReference>
<accession>A0ACC2I8C8</accession>
<evidence type="ECO:0000313" key="1">
    <source>
        <dbReference type="EMBL" id="KAJ8111430.1"/>
    </source>
</evidence>
<evidence type="ECO:0000313" key="2">
    <source>
        <dbReference type="Proteomes" id="UP001153334"/>
    </source>
</evidence>